<feature type="compositionally biased region" description="Acidic residues" evidence="1">
    <location>
        <begin position="143"/>
        <end position="153"/>
    </location>
</feature>
<name>A0ABQ6I610_9MICO</name>
<sequence length="153" mass="16927">MLNETQIHRLAAAAHALRPGWPEKSLVTFLERHHANGAVRDVAIALVWVALDEKTVTPKRMNEAGPWWSATGAGDSPSPLHFDRCPEPGHASFPANNCSACRAEQLENDQPVPTTARPEQAEINRAGAELARSQIRRQREALGEDQPEQENER</sequence>
<keyword evidence="3" id="KW-1185">Reference proteome</keyword>
<dbReference type="EMBL" id="BSUK01000001">
    <property type="protein sequence ID" value="GMA26171.1"/>
    <property type="molecule type" value="Genomic_DNA"/>
</dbReference>
<evidence type="ECO:0000313" key="3">
    <source>
        <dbReference type="Proteomes" id="UP001157091"/>
    </source>
</evidence>
<organism evidence="2 3">
    <name type="scientific">Luteimicrobium album</name>
    <dbReference type="NCBI Taxonomy" id="1054550"/>
    <lineage>
        <taxon>Bacteria</taxon>
        <taxon>Bacillati</taxon>
        <taxon>Actinomycetota</taxon>
        <taxon>Actinomycetes</taxon>
        <taxon>Micrococcales</taxon>
        <taxon>Luteimicrobium</taxon>
    </lineage>
</organism>
<evidence type="ECO:0000313" key="2">
    <source>
        <dbReference type="EMBL" id="GMA26171.1"/>
    </source>
</evidence>
<accession>A0ABQ6I610</accession>
<evidence type="ECO:0000256" key="1">
    <source>
        <dbReference type="SAM" id="MobiDB-lite"/>
    </source>
</evidence>
<comment type="caution">
    <text evidence="2">The sequence shown here is derived from an EMBL/GenBank/DDBJ whole genome shotgun (WGS) entry which is preliminary data.</text>
</comment>
<feature type="region of interest" description="Disordered" evidence="1">
    <location>
        <begin position="62"/>
        <end position="85"/>
    </location>
</feature>
<feature type="region of interest" description="Disordered" evidence="1">
    <location>
        <begin position="108"/>
        <end position="153"/>
    </location>
</feature>
<proteinExistence type="predicted"/>
<reference evidence="3" key="1">
    <citation type="journal article" date="2019" name="Int. J. Syst. Evol. Microbiol.">
        <title>The Global Catalogue of Microorganisms (GCM) 10K type strain sequencing project: providing services to taxonomists for standard genome sequencing and annotation.</title>
        <authorList>
            <consortium name="The Broad Institute Genomics Platform"/>
            <consortium name="The Broad Institute Genome Sequencing Center for Infectious Disease"/>
            <person name="Wu L."/>
            <person name="Ma J."/>
        </authorList>
    </citation>
    <scope>NUCLEOTIDE SEQUENCE [LARGE SCALE GENOMIC DNA]</scope>
    <source>
        <strain evidence="3">NBRC 106348</strain>
    </source>
</reference>
<dbReference type="Proteomes" id="UP001157091">
    <property type="component" value="Unassembled WGS sequence"/>
</dbReference>
<protein>
    <submittedName>
        <fullName evidence="2">Uncharacterized protein</fullName>
    </submittedName>
</protein>
<gene>
    <name evidence="2" type="ORF">GCM10025864_39300</name>
</gene>